<reference evidence="3" key="1">
    <citation type="submission" date="2019-10" db="EMBL/GenBank/DDBJ databases">
        <title>Streptomyces sp. nov., a novel actinobacterium isolated from alkaline environment.</title>
        <authorList>
            <person name="Golinska P."/>
        </authorList>
    </citation>
    <scope>NUCLEOTIDE SEQUENCE [LARGE SCALE GENOMIC DNA]</scope>
    <source>
        <strain evidence="3">DSM 42108</strain>
    </source>
</reference>
<protein>
    <submittedName>
        <fullName evidence="2">Uncharacterized protein</fullName>
    </submittedName>
</protein>
<keyword evidence="1" id="KW-0472">Membrane</keyword>
<organism evidence="2 3">
    <name type="scientific">Streptomyces calidiresistens</name>
    <dbReference type="NCBI Taxonomy" id="1485586"/>
    <lineage>
        <taxon>Bacteria</taxon>
        <taxon>Bacillati</taxon>
        <taxon>Actinomycetota</taxon>
        <taxon>Actinomycetes</taxon>
        <taxon>Kitasatosporales</taxon>
        <taxon>Streptomycetaceae</taxon>
        <taxon>Streptomyces</taxon>
    </lineage>
</organism>
<keyword evidence="3" id="KW-1185">Reference proteome</keyword>
<name>A0A7W3XWT1_9ACTN</name>
<evidence type="ECO:0000313" key="3">
    <source>
        <dbReference type="Proteomes" id="UP000530234"/>
    </source>
</evidence>
<accession>A0A7W3XWT1</accession>
<dbReference type="EMBL" id="VKHS01000211">
    <property type="protein sequence ID" value="MBB0230062.1"/>
    <property type="molecule type" value="Genomic_DNA"/>
</dbReference>
<evidence type="ECO:0000313" key="2">
    <source>
        <dbReference type="EMBL" id="MBB0230062.1"/>
    </source>
</evidence>
<dbReference type="AlphaFoldDB" id="A0A7W3XWT1"/>
<keyword evidence="1" id="KW-1133">Transmembrane helix</keyword>
<gene>
    <name evidence="2" type="ORF">FOE67_11155</name>
</gene>
<dbReference type="Proteomes" id="UP000530234">
    <property type="component" value="Unassembled WGS sequence"/>
</dbReference>
<comment type="caution">
    <text evidence="2">The sequence shown here is derived from an EMBL/GenBank/DDBJ whole genome shotgun (WGS) entry which is preliminary data.</text>
</comment>
<evidence type="ECO:0000256" key="1">
    <source>
        <dbReference type="SAM" id="Phobius"/>
    </source>
</evidence>
<dbReference type="RefSeq" id="WP_182663159.1">
    <property type="nucleotide sequence ID" value="NZ_VKHS01000211.1"/>
</dbReference>
<feature type="transmembrane region" description="Helical" evidence="1">
    <location>
        <begin position="32"/>
        <end position="55"/>
    </location>
</feature>
<proteinExistence type="predicted"/>
<keyword evidence="1" id="KW-0812">Transmembrane</keyword>
<sequence>MLEQKLDRRLAEFGELGEHSEGWTTELGQPVLATPATALAFVAGATLVGGAYVAGRGEILQ</sequence>